<dbReference type="InterPro" id="IPR011855">
    <property type="entry name" value="Phgtail_TP901_1"/>
</dbReference>
<name>A0ABT5VL49_9BACI</name>
<dbReference type="Proteomes" id="UP001148125">
    <property type="component" value="Unassembled WGS sequence"/>
</dbReference>
<dbReference type="Gene3D" id="4.10.410.40">
    <property type="match status" value="1"/>
</dbReference>
<keyword evidence="2" id="KW-1185">Reference proteome</keyword>
<organism evidence="1 2">
    <name type="scientific">Alkalihalobacterium chitinilyticum</name>
    <dbReference type="NCBI Taxonomy" id="2980103"/>
    <lineage>
        <taxon>Bacteria</taxon>
        <taxon>Bacillati</taxon>
        <taxon>Bacillota</taxon>
        <taxon>Bacilli</taxon>
        <taxon>Bacillales</taxon>
        <taxon>Bacillaceae</taxon>
        <taxon>Alkalihalobacterium</taxon>
    </lineage>
</organism>
<dbReference type="RefSeq" id="WP_275120084.1">
    <property type="nucleotide sequence ID" value="NZ_JAOTPO010000016.1"/>
</dbReference>
<accession>A0ABT5VL49</accession>
<gene>
    <name evidence="1" type="ORF">N7Z68_19140</name>
</gene>
<dbReference type="Pfam" id="PF06199">
    <property type="entry name" value="Phage_tail_2"/>
    <property type="match status" value="1"/>
</dbReference>
<dbReference type="NCBIfam" id="NF047353">
    <property type="entry name" value="tube_lmo2291"/>
    <property type="match status" value="1"/>
</dbReference>
<dbReference type="EMBL" id="JAOTPO010000016">
    <property type="protein sequence ID" value="MDE5415482.1"/>
    <property type="molecule type" value="Genomic_DNA"/>
</dbReference>
<sequence>MAKVKVLSRDIVVKINTGTGSLEDWTEIKGLNSVTFSSAKNDADTTTFDEGGWGSHLVANRSRNATIQGLYLVDVETSERDPGQAAVDSYNEKIGPDSLAQFQIEFPGGTVKRFTASVNVSDIGGGNDDPMPWGAELTVSGKVETTKAGEAF</sequence>
<protein>
    <submittedName>
        <fullName evidence="1">Phage tail protein</fullName>
    </submittedName>
</protein>
<evidence type="ECO:0000313" key="2">
    <source>
        <dbReference type="Proteomes" id="UP001148125"/>
    </source>
</evidence>
<comment type="caution">
    <text evidence="1">The sequence shown here is derived from an EMBL/GenBank/DDBJ whole genome shotgun (WGS) entry which is preliminary data.</text>
</comment>
<proteinExistence type="predicted"/>
<reference evidence="1" key="1">
    <citation type="submission" date="2024-05" db="EMBL/GenBank/DDBJ databases">
        <title>Alkalihalobacillus sp. strain MEB203 novel alkaliphilic bacterium from Lonar Lake, India.</title>
        <authorList>
            <person name="Joshi A."/>
            <person name="Thite S."/>
            <person name="Mengade P."/>
        </authorList>
    </citation>
    <scope>NUCLEOTIDE SEQUENCE</scope>
    <source>
        <strain evidence="1">MEB 203</strain>
    </source>
</reference>
<evidence type="ECO:0000313" key="1">
    <source>
        <dbReference type="EMBL" id="MDE5415482.1"/>
    </source>
</evidence>